<accession>A0A383TVK8</accession>
<keyword evidence="3" id="KW-1185">Reference proteome</keyword>
<feature type="chain" id="PRO_5016929611" description="Outer membrane protein beta-barrel domain-containing protein" evidence="1">
    <location>
        <begin position="25"/>
        <end position="151"/>
    </location>
</feature>
<organism evidence="2 3">
    <name type="scientific">Candidatus Ornithobacterium hominis</name>
    <dbReference type="NCBI Taxonomy" id="2497989"/>
    <lineage>
        <taxon>Bacteria</taxon>
        <taxon>Pseudomonadati</taxon>
        <taxon>Bacteroidota</taxon>
        <taxon>Flavobacteriia</taxon>
        <taxon>Flavobacteriales</taxon>
        <taxon>Weeksellaceae</taxon>
        <taxon>Ornithobacterium</taxon>
    </lineage>
</organism>
<evidence type="ECO:0008006" key="4">
    <source>
        <dbReference type="Google" id="ProtNLM"/>
    </source>
</evidence>
<proteinExistence type="predicted"/>
<sequence length="151" mass="16323">MKNLKVLAVALLMLFGLSQMNAQAFEGNGDKKLQVGFSAFGNGLGLQGTFDYGIHQYFSLGAGAEFYFHGDNGKIKSKNANFYVFGRANAHLGSLLDMPSEMDLYPGIDLGLLGDGFGFGGHLGFRYFFTNNMGAYVEVGNRGSLGLTFNF</sequence>
<feature type="signal peptide" evidence="1">
    <location>
        <begin position="1"/>
        <end position="24"/>
    </location>
</feature>
<gene>
    <name evidence="2" type="ORF">SAMEA104719789_00107</name>
</gene>
<keyword evidence="1" id="KW-0732">Signal</keyword>
<reference evidence="2 3" key="1">
    <citation type="submission" date="2018-09" db="EMBL/GenBank/DDBJ databases">
        <authorList>
            <consortium name="Pathogen Informatics"/>
        </authorList>
    </citation>
    <scope>NUCLEOTIDE SEQUENCE [LARGE SCALE GENOMIC DNA]</scope>
    <source>
        <strain evidence="2 3">OH-22767</strain>
    </source>
</reference>
<name>A0A383TVK8_9FLAO</name>
<dbReference type="InterPro" id="IPR046588">
    <property type="entry name" value="DUF6646"/>
</dbReference>
<protein>
    <recommendedName>
        <fullName evidence="4">Outer membrane protein beta-barrel domain-containing protein</fullName>
    </recommendedName>
</protein>
<dbReference type="Pfam" id="PF20351">
    <property type="entry name" value="DUF6646"/>
    <property type="match status" value="1"/>
</dbReference>
<dbReference type="EMBL" id="UNSC01000001">
    <property type="protein sequence ID" value="SZD71016.1"/>
    <property type="molecule type" value="Genomic_DNA"/>
</dbReference>
<dbReference type="AlphaFoldDB" id="A0A383TVK8"/>
<evidence type="ECO:0000313" key="2">
    <source>
        <dbReference type="EMBL" id="SZD71016.1"/>
    </source>
</evidence>
<dbReference type="Proteomes" id="UP000262142">
    <property type="component" value="Unassembled WGS sequence"/>
</dbReference>
<dbReference type="RefSeq" id="WP_119058722.1">
    <property type="nucleotide sequence ID" value="NZ_UNSC01000001.1"/>
</dbReference>
<dbReference type="OrthoDB" id="1118003at2"/>
<evidence type="ECO:0000313" key="3">
    <source>
        <dbReference type="Proteomes" id="UP000262142"/>
    </source>
</evidence>
<evidence type="ECO:0000256" key="1">
    <source>
        <dbReference type="SAM" id="SignalP"/>
    </source>
</evidence>